<dbReference type="PANTHER" id="PTHR30437">
    <property type="entry name" value="TRANSCRIPTION ELONGATION FACTOR GREA"/>
    <property type="match status" value="1"/>
</dbReference>
<dbReference type="Proteomes" id="UP001228113">
    <property type="component" value="Chromosome"/>
</dbReference>
<keyword evidence="6" id="KW-0251">Elongation factor</keyword>
<dbReference type="GO" id="GO:0070063">
    <property type="term" value="F:RNA polymerase binding"/>
    <property type="evidence" value="ECO:0007669"/>
    <property type="project" value="InterPro"/>
</dbReference>
<evidence type="ECO:0000313" key="7">
    <source>
        <dbReference type="Proteomes" id="UP001228113"/>
    </source>
</evidence>
<reference evidence="6" key="1">
    <citation type="journal article" date="2023" name="Int. J. Syst. Evol. Microbiol.">
        <title>Mesoterricola silvestris gen. nov., sp. nov., Mesoterricola sediminis sp. nov., Geothrix oryzae sp. nov., Geothrix edaphica sp. nov., Geothrix rubra sp. nov., and Geothrix limicola sp. nov., six novel members of Acidobacteriota isolated from soils.</title>
        <authorList>
            <person name="Itoh H."/>
            <person name="Sugisawa Y."/>
            <person name="Mise K."/>
            <person name="Xu Z."/>
            <person name="Kuniyasu M."/>
            <person name="Ushijima N."/>
            <person name="Kawano K."/>
            <person name="Kobayashi E."/>
            <person name="Shiratori Y."/>
            <person name="Masuda Y."/>
            <person name="Senoo K."/>
        </authorList>
    </citation>
    <scope>NUCLEOTIDE SEQUENCE</scope>
    <source>
        <strain evidence="6">W786</strain>
    </source>
</reference>
<dbReference type="Gene3D" id="1.10.287.180">
    <property type="entry name" value="Transcription elongation factor, GreA/GreB, N-terminal domain"/>
    <property type="match status" value="1"/>
</dbReference>
<dbReference type="Pfam" id="PF03449">
    <property type="entry name" value="GreA_GreB_N"/>
    <property type="match status" value="1"/>
</dbReference>
<keyword evidence="6" id="KW-0648">Protein biosynthesis</keyword>
<comment type="similarity">
    <text evidence="1">Belongs to the GreA/GreB family.</text>
</comment>
<evidence type="ECO:0000259" key="4">
    <source>
        <dbReference type="Pfam" id="PF01272"/>
    </source>
</evidence>
<dbReference type="InterPro" id="IPR036805">
    <property type="entry name" value="Tscrpt_elong_fac_GreA/B_N_sf"/>
</dbReference>
<evidence type="ECO:0000256" key="1">
    <source>
        <dbReference type="ARBA" id="ARBA00008213"/>
    </source>
</evidence>
<dbReference type="InterPro" id="IPR001437">
    <property type="entry name" value="Tscrpt_elong_fac_GreA/B_C"/>
</dbReference>
<evidence type="ECO:0000313" key="6">
    <source>
        <dbReference type="EMBL" id="BDU75797.1"/>
    </source>
</evidence>
<dbReference type="Gene3D" id="3.10.50.30">
    <property type="entry name" value="Transcription elongation factor, GreA/GreB, C-terminal domain"/>
    <property type="match status" value="1"/>
</dbReference>
<dbReference type="InterPro" id="IPR018151">
    <property type="entry name" value="TF_GreA/GreB_CS"/>
</dbReference>
<dbReference type="AlphaFoldDB" id="A0AA48GXD2"/>
<dbReference type="SUPFAM" id="SSF54534">
    <property type="entry name" value="FKBP-like"/>
    <property type="match status" value="1"/>
</dbReference>
<keyword evidence="7" id="KW-1185">Reference proteome</keyword>
<gene>
    <name evidence="6" type="primary">greA</name>
    <name evidence="6" type="ORF">METESE_07550</name>
</gene>
<accession>A0AA48GXD2</accession>
<dbReference type="EMBL" id="AP027081">
    <property type="protein sequence ID" value="BDU75797.1"/>
    <property type="molecule type" value="Genomic_DNA"/>
</dbReference>
<evidence type="ECO:0000256" key="3">
    <source>
        <dbReference type="ARBA" id="ARBA00023163"/>
    </source>
</evidence>
<keyword evidence="2" id="KW-0805">Transcription regulation</keyword>
<dbReference type="InterPro" id="IPR036953">
    <property type="entry name" value="GreA/GreB_C_sf"/>
</dbReference>
<proteinExistence type="inferred from homology"/>
<dbReference type="KEGG" id="msea:METESE_07550"/>
<dbReference type="SUPFAM" id="SSF46557">
    <property type="entry name" value="GreA transcript cleavage protein, N-terminal domain"/>
    <property type="match status" value="1"/>
</dbReference>
<dbReference type="Pfam" id="PF01272">
    <property type="entry name" value="GreA_GreB"/>
    <property type="match status" value="1"/>
</dbReference>
<dbReference type="GO" id="GO:0032784">
    <property type="term" value="P:regulation of DNA-templated transcription elongation"/>
    <property type="evidence" value="ECO:0007669"/>
    <property type="project" value="InterPro"/>
</dbReference>
<keyword evidence="3" id="KW-0804">Transcription</keyword>
<dbReference type="PANTHER" id="PTHR30437:SF4">
    <property type="entry name" value="TRANSCRIPTION ELONGATION FACTOR GREA"/>
    <property type="match status" value="1"/>
</dbReference>
<sequence>MLALAGRDSARIWGPRLAPEAPLFFIRLFPTTVPAGTPLPALRNGKHMPKHVLAKLETELKALKQALLVDIPREIASAASQGDLSENAEYEQALAKRDMYQNKVVLLEKRIAEVASLDLDRLPRNKVAYGTRVTLLDLDSEKEVTYKLVLPEELGDSPEHLSISSPIGMALVGLEEGAEVKIKIPAGVKRFEVLGLTTVHQQ</sequence>
<dbReference type="GO" id="GO:0006354">
    <property type="term" value="P:DNA-templated transcription elongation"/>
    <property type="evidence" value="ECO:0007669"/>
    <property type="project" value="TreeGrafter"/>
</dbReference>
<feature type="domain" description="Transcription elongation factor GreA/GreB N-terminal" evidence="5">
    <location>
        <begin position="52"/>
        <end position="113"/>
    </location>
</feature>
<evidence type="ECO:0000259" key="5">
    <source>
        <dbReference type="Pfam" id="PF03449"/>
    </source>
</evidence>
<dbReference type="PROSITE" id="PS00829">
    <property type="entry name" value="GREAB_1"/>
    <property type="match status" value="1"/>
</dbReference>
<name>A0AA48GXD2_9BACT</name>
<protein>
    <submittedName>
        <fullName evidence="6">Transcription elongation factor GreA</fullName>
    </submittedName>
</protein>
<dbReference type="InterPro" id="IPR023459">
    <property type="entry name" value="Tscrpt_elong_fac_GreA/B_fam"/>
</dbReference>
<dbReference type="GO" id="GO:0003746">
    <property type="term" value="F:translation elongation factor activity"/>
    <property type="evidence" value="ECO:0007669"/>
    <property type="project" value="UniProtKB-KW"/>
</dbReference>
<feature type="domain" description="Transcription elongation factor GreA/GreB C-terminal" evidence="4">
    <location>
        <begin position="123"/>
        <end position="195"/>
    </location>
</feature>
<dbReference type="GO" id="GO:0003677">
    <property type="term" value="F:DNA binding"/>
    <property type="evidence" value="ECO:0007669"/>
    <property type="project" value="InterPro"/>
</dbReference>
<evidence type="ECO:0000256" key="2">
    <source>
        <dbReference type="ARBA" id="ARBA00023015"/>
    </source>
</evidence>
<dbReference type="InterPro" id="IPR022691">
    <property type="entry name" value="Tscrpt_elong_fac_GreA/B_N"/>
</dbReference>
<organism evidence="6 7">
    <name type="scientific">Mesoterricola sediminis</name>
    <dbReference type="NCBI Taxonomy" id="2927980"/>
    <lineage>
        <taxon>Bacteria</taxon>
        <taxon>Pseudomonadati</taxon>
        <taxon>Acidobacteriota</taxon>
        <taxon>Holophagae</taxon>
        <taxon>Holophagales</taxon>
        <taxon>Holophagaceae</taxon>
        <taxon>Mesoterricola</taxon>
    </lineage>
</organism>